<dbReference type="AlphaFoldDB" id="A0AAU8HSH0"/>
<gene>
    <name evidence="1" type="ORF">PRVXH_002482</name>
</gene>
<evidence type="ECO:0008006" key="2">
    <source>
        <dbReference type="Google" id="ProtNLM"/>
    </source>
</evidence>
<accession>A0AAU8HSH0</accession>
<dbReference type="EMBL" id="CP159485">
    <property type="protein sequence ID" value="XCI28521.1"/>
    <property type="molecule type" value="Genomic_DNA"/>
</dbReference>
<dbReference type="RefSeq" id="WP_353893075.1">
    <property type="nucleotide sequence ID" value="NZ_CP159485.1"/>
</dbReference>
<name>A0AAU8HSH0_9FIRM</name>
<protein>
    <recommendedName>
        <fullName evidence="2">Spore coat protein</fullName>
    </recommendedName>
</protein>
<proteinExistence type="predicted"/>
<evidence type="ECO:0000313" key="1">
    <source>
        <dbReference type="EMBL" id="XCI28521.1"/>
    </source>
</evidence>
<sequence>MENSKEQLKEKLKDFGPNKALVEILVSDILKKNELTASKADKLTEEQKEQIRQLALEYLDQLGKLKEQANKGEK</sequence>
<reference evidence="1" key="1">
    <citation type="journal article" date="2018" name="Antonie Van Leeuwenhoek">
        <title>Proteinivorax hydrogeniformans sp. nov., an anaerobic, haloalkaliphilic bacterium fermenting proteinaceous compounds with high hydrogen production.</title>
        <authorList>
            <person name="Boltyanskaya Y."/>
            <person name="Detkova E."/>
            <person name="Pimenov N."/>
            <person name="Kevbrin V."/>
        </authorList>
    </citation>
    <scope>NUCLEOTIDE SEQUENCE</scope>
    <source>
        <strain evidence="1">Z-710</strain>
    </source>
</reference>
<organism evidence="1">
    <name type="scientific">Proteinivorax hydrogeniformans</name>
    <dbReference type="NCBI Taxonomy" id="1826727"/>
    <lineage>
        <taxon>Bacteria</taxon>
        <taxon>Bacillati</taxon>
        <taxon>Bacillota</taxon>
        <taxon>Clostridia</taxon>
        <taxon>Eubacteriales</taxon>
        <taxon>Proteinivoracaceae</taxon>
        <taxon>Proteinivorax</taxon>
    </lineage>
</organism>
<reference evidence="1" key="2">
    <citation type="submission" date="2024-06" db="EMBL/GenBank/DDBJ databases">
        <authorList>
            <person name="Petrova K.O."/>
            <person name="Toshchakov S.V."/>
            <person name="Boltjanskaja Y.V."/>
            <person name="Kevbrin V.V."/>
        </authorList>
    </citation>
    <scope>NUCLEOTIDE SEQUENCE</scope>
    <source>
        <strain evidence="1">Z-710</strain>
    </source>
</reference>